<reference evidence="1 2" key="2">
    <citation type="submission" date="2017-09" db="EMBL/GenBank/DDBJ databases">
        <title>Extensive intraspecific genome diversity in a model arbuscular mycorrhizal fungus.</title>
        <authorList>
            <person name="Chen E.C."/>
            <person name="Morin E."/>
            <person name="Beaudet D."/>
            <person name="Noel J."/>
            <person name="Ndikumana S."/>
            <person name="Charron P."/>
            <person name="St-Onge C."/>
            <person name="Giorgi J."/>
            <person name="Grigoriev I.V."/>
            <person name="Roux C."/>
            <person name="Martin F.M."/>
            <person name="Corradi N."/>
        </authorList>
    </citation>
    <scope>NUCLEOTIDE SEQUENCE [LARGE SCALE GENOMIC DNA]</scope>
    <source>
        <strain evidence="1 2">A5</strain>
    </source>
</reference>
<dbReference type="AlphaFoldDB" id="A0A2I1FFB7"/>
<gene>
    <name evidence="1" type="ORF">RhiirA5_301866</name>
</gene>
<accession>A0A2I1FFB7</accession>
<dbReference type="InterPro" id="IPR012337">
    <property type="entry name" value="RNaseH-like_sf"/>
</dbReference>
<protein>
    <submittedName>
        <fullName evidence="1">Uncharacterized protein</fullName>
    </submittedName>
</protein>
<proteinExistence type="predicted"/>
<name>A0A2I1FFB7_9GLOM</name>
<dbReference type="EMBL" id="LLXJ01003315">
    <property type="protein sequence ID" value="PKB97256.1"/>
    <property type="molecule type" value="Genomic_DNA"/>
</dbReference>
<dbReference type="SUPFAM" id="SSF53098">
    <property type="entry name" value="Ribonuclease H-like"/>
    <property type="match status" value="1"/>
</dbReference>
<sequence>MAHQMNLVVGDIFKESESYKVVSKNAVRIVSYFHSSPYFTGLLRNEQKSIYNQTISLITPGETRWNSFYFCFNSVLKTEAALKVIIIFNLIF</sequence>
<dbReference type="OrthoDB" id="2423954at2759"/>
<dbReference type="Proteomes" id="UP000232722">
    <property type="component" value="Unassembled WGS sequence"/>
</dbReference>
<organism evidence="1 2">
    <name type="scientific">Rhizophagus irregularis</name>
    <dbReference type="NCBI Taxonomy" id="588596"/>
    <lineage>
        <taxon>Eukaryota</taxon>
        <taxon>Fungi</taxon>
        <taxon>Fungi incertae sedis</taxon>
        <taxon>Mucoromycota</taxon>
        <taxon>Glomeromycotina</taxon>
        <taxon>Glomeromycetes</taxon>
        <taxon>Glomerales</taxon>
        <taxon>Glomeraceae</taxon>
        <taxon>Rhizophagus</taxon>
    </lineage>
</organism>
<reference evidence="1 2" key="1">
    <citation type="submission" date="2016-04" db="EMBL/GenBank/DDBJ databases">
        <title>Genome analyses suggest a sexual origin of heterokaryosis in a supposedly ancient asexual fungus.</title>
        <authorList>
            <person name="Ropars J."/>
            <person name="Sedzielewska K."/>
            <person name="Noel J."/>
            <person name="Charron P."/>
            <person name="Farinelli L."/>
            <person name="Marton T."/>
            <person name="Kruger M."/>
            <person name="Pelin A."/>
            <person name="Brachmann A."/>
            <person name="Corradi N."/>
        </authorList>
    </citation>
    <scope>NUCLEOTIDE SEQUENCE [LARGE SCALE GENOMIC DNA]</scope>
    <source>
        <strain evidence="1 2">A5</strain>
    </source>
</reference>
<comment type="caution">
    <text evidence="1">The sequence shown here is derived from an EMBL/GenBank/DDBJ whole genome shotgun (WGS) entry which is preliminary data.</text>
</comment>
<evidence type="ECO:0000313" key="2">
    <source>
        <dbReference type="Proteomes" id="UP000232722"/>
    </source>
</evidence>
<evidence type="ECO:0000313" key="1">
    <source>
        <dbReference type="EMBL" id="PKB97256.1"/>
    </source>
</evidence>